<evidence type="ECO:0000256" key="1">
    <source>
        <dbReference type="SAM" id="Phobius"/>
    </source>
</evidence>
<reference evidence="2" key="1">
    <citation type="journal article" date="2018" name="PLoS Negl. Trop. Dis.">
        <title>An insight into the salivary gland and fat body transcriptome of Panstrongylus lignarius (Hemiptera: Heteroptera), the main vector of Chagas disease in Peru.</title>
        <authorList>
            <person name="Nevoa J.C."/>
            <person name="Mendes M.T."/>
            <person name="da Silva M.V."/>
            <person name="Soares S.C."/>
            <person name="Oliveira C.J.F."/>
            <person name="Ribeiro J.M.C."/>
        </authorList>
    </citation>
    <scope>NUCLEOTIDE SEQUENCE</scope>
</reference>
<dbReference type="EMBL" id="GFTR01000520">
    <property type="protein sequence ID" value="JAW15906.1"/>
    <property type="molecule type" value="Transcribed_RNA"/>
</dbReference>
<keyword evidence="1" id="KW-1133">Transmembrane helix</keyword>
<keyword evidence="1" id="KW-0472">Membrane</keyword>
<keyword evidence="1" id="KW-0812">Transmembrane</keyword>
<evidence type="ECO:0000313" key="2">
    <source>
        <dbReference type="EMBL" id="JAW15906.1"/>
    </source>
</evidence>
<name>A0A224XTN8_9HEMI</name>
<sequence>MVPQLPPIKQNLVFCANFALILYLWAAHGLFNVPVLFAKSALEHMLSLKLAKVLTRSLVRMLCVNHKELLLLLK</sequence>
<feature type="transmembrane region" description="Helical" evidence="1">
    <location>
        <begin position="12"/>
        <end position="31"/>
    </location>
</feature>
<organism evidence="2">
    <name type="scientific">Panstrongylus lignarius</name>
    <dbReference type="NCBI Taxonomy" id="156445"/>
    <lineage>
        <taxon>Eukaryota</taxon>
        <taxon>Metazoa</taxon>
        <taxon>Ecdysozoa</taxon>
        <taxon>Arthropoda</taxon>
        <taxon>Hexapoda</taxon>
        <taxon>Insecta</taxon>
        <taxon>Pterygota</taxon>
        <taxon>Neoptera</taxon>
        <taxon>Paraneoptera</taxon>
        <taxon>Hemiptera</taxon>
        <taxon>Heteroptera</taxon>
        <taxon>Panheteroptera</taxon>
        <taxon>Cimicomorpha</taxon>
        <taxon>Reduviidae</taxon>
        <taxon>Triatominae</taxon>
        <taxon>Panstrongylus</taxon>
    </lineage>
</organism>
<proteinExistence type="predicted"/>
<accession>A0A224XTN8</accession>
<protein>
    <submittedName>
        <fullName evidence="2">Putative secreted protein</fullName>
    </submittedName>
</protein>
<dbReference type="AlphaFoldDB" id="A0A224XTN8"/>